<organism evidence="2 3">
    <name type="scientific">Nocardia carnea</name>
    <dbReference type="NCBI Taxonomy" id="37328"/>
    <lineage>
        <taxon>Bacteria</taxon>
        <taxon>Bacillati</taxon>
        <taxon>Actinomycetota</taxon>
        <taxon>Actinomycetes</taxon>
        <taxon>Mycobacteriales</taxon>
        <taxon>Nocardiaceae</taxon>
        <taxon>Nocardia</taxon>
    </lineage>
</organism>
<evidence type="ECO:0000313" key="2">
    <source>
        <dbReference type="EMBL" id="MFI1463264.1"/>
    </source>
</evidence>
<feature type="transmembrane region" description="Helical" evidence="1">
    <location>
        <begin position="88"/>
        <end position="108"/>
    </location>
</feature>
<gene>
    <name evidence="2" type="ORF">ACH4WX_21315</name>
</gene>
<dbReference type="GeneID" id="93506867"/>
<feature type="transmembrane region" description="Helical" evidence="1">
    <location>
        <begin position="22"/>
        <end position="49"/>
    </location>
</feature>
<comment type="caution">
    <text evidence="2">The sequence shown here is derived from an EMBL/GenBank/DDBJ whole genome shotgun (WGS) entry which is preliminary data.</text>
</comment>
<protein>
    <submittedName>
        <fullName evidence="2">Uncharacterized protein</fullName>
    </submittedName>
</protein>
<feature type="transmembrane region" description="Helical" evidence="1">
    <location>
        <begin position="120"/>
        <end position="139"/>
    </location>
</feature>
<proteinExistence type="predicted"/>
<dbReference type="EMBL" id="JBIRUQ010000005">
    <property type="protein sequence ID" value="MFI1463264.1"/>
    <property type="molecule type" value="Genomic_DNA"/>
</dbReference>
<evidence type="ECO:0000313" key="3">
    <source>
        <dbReference type="Proteomes" id="UP001611263"/>
    </source>
</evidence>
<keyword evidence="1" id="KW-0472">Membrane</keyword>
<accession>A0ABW7TUK8</accession>
<dbReference type="RefSeq" id="WP_033243341.1">
    <property type="nucleotide sequence ID" value="NZ_JBIRUQ010000005.1"/>
</dbReference>
<reference evidence="2 3" key="1">
    <citation type="submission" date="2024-10" db="EMBL/GenBank/DDBJ databases">
        <title>The Natural Products Discovery Center: Release of the First 8490 Sequenced Strains for Exploring Actinobacteria Biosynthetic Diversity.</title>
        <authorList>
            <person name="Kalkreuter E."/>
            <person name="Kautsar S.A."/>
            <person name="Yang D."/>
            <person name="Bader C.D."/>
            <person name="Teijaro C.N."/>
            <person name="Fluegel L."/>
            <person name="Davis C.M."/>
            <person name="Simpson J.R."/>
            <person name="Lauterbach L."/>
            <person name="Steele A.D."/>
            <person name="Gui C."/>
            <person name="Meng S."/>
            <person name="Li G."/>
            <person name="Viehrig K."/>
            <person name="Ye F."/>
            <person name="Su P."/>
            <person name="Kiefer A.F."/>
            <person name="Nichols A."/>
            <person name="Cepeda A.J."/>
            <person name="Yan W."/>
            <person name="Fan B."/>
            <person name="Jiang Y."/>
            <person name="Adhikari A."/>
            <person name="Zheng C.-J."/>
            <person name="Schuster L."/>
            <person name="Cowan T.M."/>
            <person name="Smanski M.J."/>
            <person name="Chevrette M.G."/>
            <person name="De Carvalho L.P.S."/>
            <person name="Shen B."/>
        </authorList>
    </citation>
    <scope>NUCLEOTIDE SEQUENCE [LARGE SCALE GENOMIC DNA]</scope>
    <source>
        <strain evidence="2 3">NPDC020568</strain>
    </source>
</reference>
<dbReference type="Proteomes" id="UP001611263">
    <property type="component" value="Unassembled WGS sequence"/>
</dbReference>
<keyword evidence="3" id="KW-1185">Reference proteome</keyword>
<keyword evidence="1" id="KW-0812">Transmembrane</keyword>
<evidence type="ECO:0000256" key="1">
    <source>
        <dbReference type="SAM" id="Phobius"/>
    </source>
</evidence>
<sequence length="149" mass="15438">MTATVDDSAAPARSPRSRIGGWAAAAVIGIPGPLIIAVLVMDAVIALILEVLYLPLYIGTVPVPITAILAGPVNLALVWAVATVSTRLSVLFLPVGAWLAAFLIAASRGPGGDYPLRSDLPTLLLFLSGAVVPLIYMYVAANRPKPATR</sequence>
<name>A0ABW7TUK8_9NOCA</name>
<feature type="transmembrane region" description="Helical" evidence="1">
    <location>
        <begin position="61"/>
        <end position="81"/>
    </location>
</feature>
<keyword evidence="1" id="KW-1133">Transmembrane helix</keyword>